<keyword evidence="3" id="KW-1185">Reference proteome</keyword>
<feature type="compositionally biased region" description="Polar residues" evidence="1">
    <location>
        <begin position="58"/>
        <end position="67"/>
    </location>
</feature>
<feature type="region of interest" description="Disordered" evidence="1">
    <location>
        <begin position="146"/>
        <end position="193"/>
    </location>
</feature>
<dbReference type="Proteomes" id="UP000762676">
    <property type="component" value="Unassembled WGS sequence"/>
</dbReference>
<feature type="region of interest" description="Disordered" evidence="1">
    <location>
        <begin position="58"/>
        <end position="106"/>
    </location>
</feature>
<sequence>MSLVEIQVNCEEVSAMENVLVTPSEVACSDYLSVSPGKFETLSHSRCNSWKGRLGSSDIATNSPSQHNYRRRKSSPRLTRSNSASMPDCSNNSTTNKRNSIITTTTDATPELRNSYDNCPVCMVRSFKTTSKGNVVNTGSFCRVPSSNSLRSSGSLNTSHNTSMDSGSRRSSGYSQRAGSIDSGSGDENRPTWLVPPEVPNICVTPSYFRTLVLGSAGVGKTSLVQQFVKAADIQSNGKLEQVLVSC</sequence>
<protein>
    <submittedName>
        <fullName evidence="2">Uncharacterized protein</fullName>
    </submittedName>
</protein>
<name>A0AAV4FPQ7_9GAST</name>
<feature type="compositionally biased region" description="Low complexity" evidence="1">
    <location>
        <begin position="146"/>
        <end position="180"/>
    </location>
</feature>
<proteinExistence type="predicted"/>
<accession>A0AAV4FPQ7</accession>
<comment type="caution">
    <text evidence="2">The sequence shown here is derived from an EMBL/GenBank/DDBJ whole genome shotgun (WGS) entry which is preliminary data.</text>
</comment>
<evidence type="ECO:0000256" key="1">
    <source>
        <dbReference type="SAM" id="MobiDB-lite"/>
    </source>
</evidence>
<dbReference type="EMBL" id="BMAT01007946">
    <property type="protein sequence ID" value="GFR74805.1"/>
    <property type="molecule type" value="Genomic_DNA"/>
</dbReference>
<evidence type="ECO:0000313" key="3">
    <source>
        <dbReference type="Proteomes" id="UP000762676"/>
    </source>
</evidence>
<evidence type="ECO:0000313" key="2">
    <source>
        <dbReference type="EMBL" id="GFR74805.1"/>
    </source>
</evidence>
<reference evidence="2 3" key="1">
    <citation type="journal article" date="2021" name="Elife">
        <title>Chloroplast acquisition without the gene transfer in kleptoplastic sea slugs, Plakobranchus ocellatus.</title>
        <authorList>
            <person name="Maeda T."/>
            <person name="Takahashi S."/>
            <person name="Yoshida T."/>
            <person name="Shimamura S."/>
            <person name="Takaki Y."/>
            <person name="Nagai Y."/>
            <person name="Toyoda A."/>
            <person name="Suzuki Y."/>
            <person name="Arimoto A."/>
            <person name="Ishii H."/>
            <person name="Satoh N."/>
            <person name="Nishiyama T."/>
            <person name="Hasebe M."/>
            <person name="Maruyama T."/>
            <person name="Minagawa J."/>
            <person name="Obokata J."/>
            <person name="Shigenobu S."/>
        </authorList>
    </citation>
    <scope>NUCLEOTIDE SEQUENCE [LARGE SCALE GENOMIC DNA]</scope>
</reference>
<gene>
    <name evidence="2" type="ORF">ElyMa_003902400</name>
</gene>
<feature type="compositionally biased region" description="Polar residues" evidence="1">
    <location>
        <begin position="76"/>
        <end position="106"/>
    </location>
</feature>
<organism evidence="2 3">
    <name type="scientific">Elysia marginata</name>
    <dbReference type="NCBI Taxonomy" id="1093978"/>
    <lineage>
        <taxon>Eukaryota</taxon>
        <taxon>Metazoa</taxon>
        <taxon>Spiralia</taxon>
        <taxon>Lophotrochozoa</taxon>
        <taxon>Mollusca</taxon>
        <taxon>Gastropoda</taxon>
        <taxon>Heterobranchia</taxon>
        <taxon>Euthyneura</taxon>
        <taxon>Panpulmonata</taxon>
        <taxon>Sacoglossa</taxon>
        <taxon>Placobranchoidea</taxon>
        <taxon>Plakobranchidae</taxon>
        <taxon>Elysia</taxon>
    </lineage>
</organism>
<dbReference type="AlphaFoldDB" id="A0AAV4FPQ7"/>